<dbReference type="EMBL" id="CAMXCT030003779">
    <property type="protein sequence ID" value="CAL4793486.1"/>
    <property type="molecule type" value="Genomic_DNA"/>
</dbReference>
<evidence type="ECO:0000313" key="2">
    <source>
        <dbReference type="EMBL" id="CAI4006174.1"/>
    </source>
</evidence>
<dbReference type="AlphaFoldDB" id="A0A9P1D8I9"/>
<dbReference type="OrthoDB" id="448428at2759"/>
<keyword evidence="4" id="KW-1185">Reference proteome</keyword>
<dbReference type="Proteomes" id="UP001152797">
    <property type="component" value="Unassembled WGS sequence"/>
</dbReference>
<gene>
    <name evidence="2" type="ORF">C1SCF055_LOCUS31838</name>
</gene>
<name>A0A9P1D8I9_9DINO</name>
<evidence type="ECO:0000256" key="1">
    <source>
        <dbReference type="SAM" id="MobiDB-lite"/>
    </source>
</evidence>
<sequence>MGEPSSLTGDVGPAFPVVIPVGRAGTAVDEAATISSANAAGSQEGAEAEAAMWKALGDVVTTRLRLAADRISQGAPQPSAPPFTSTSRLPPIGPGLGMGALPSVPVSGAGPGPWGTIPPMPPVVAPACSNGLLFVVIPRRCHQHKALRCFL</sequence>
<feature type="region of interest" description="Disordered" evidence="1">
    <location>
        <begin position="71"/>
        <end position="91"/>
    </location>
</feature>
<dbReference type="EMBL" id="CAMXCT010003779">
    <property type="protein sequence ID" value="CAI4006174.1"/>
    <property type="molecule type" value="Genomic_DNA"/>
</dbReference>
<evidence type="ECO:0000313" key="4">
    <source>
        <dbReference type="Proteomes" id="UP001152797"/>
    </source>
</evidence>
<accession>A0A9P1D8I9</accession>
<reference evidence="2" key="1">
    <citation type="submission" date="2022-10" db="EMBL/GenBank/DDBJ databases">
        <authorList>
            <person name="Chen Y."/>
            <person name="Dougan E. K."/>
            <person name="Chan C."/>
            <person name="Rhodes N."/>
            <person name="Thang M."/>
        </authorList>
    </citation>
    <scope>NUCLEOTIDE SEQUENCE</scope>
</reference>
<evidence type="ECO:0000313" key="3">
    <source>
        <dbReference type="EMBL" id="CAL4793486.1"/>
    </source>
</evidence>
<organism evidence="2">
    <name type="scientific">Cladocopium goreaui</name>
    <dbReference type="NCBI Taxonomy" id="2562237"/>
    <lineage>
        <taxon>Eukaryota</taxon>
        <taxon>Sar</taxon>
        <taxon>Alveolata</taxon>
        <taxon>Dinophyceae</taxon>
        <taxon>Suessiales</taxon>
        <taxon>Symbiodiniaceae</taxon>
        <taxon>Cladocopium</taxon>
    </lineage>
</organism>
<reference evidence="3 4" key="2">
    <citation type="submission" date="2024-05" db="EMBL/GenBank/DDBJ databases">
        <authorList>
            <person name="Chen Y."/>
            <person name="Shah S."/>
            <person name="Dougan E. K."/>
            <person name="Thang M."/>
            <person name="Chan C."/>
        </authorList>
    </citation>
    <scope>NUCLEOTIDE SEQUENCE [LARGE SCALE GENOMIC DNA]</scope>
</reference>
<protein>
    <submittedName>
        <fullName evidence="2">Uncharacterized protein</fullName>
    </submittedName>
</protein>
<proteinExistence type="predicted"/>
<dbReference type="EMBL" id="CAMXCT020003779">
    <property type="protein sequence ID" value="CAL1159549.1"/>
    <property type="molecule type" value="Genomic_DNA"/>
</dbReference>
<comment type="caution">
    <text evidence="2">The sequence shown here is derived from an EMBL/GenBank/DDBJ whole genome shotgun (WGS) entry which is preliminary data.</text>
</comment>